<evidence type="ECO:0000313" key="3">
    <source>
        <dbReference type="Proteomes" id="UP001062223"/>
    </source>
</evidence>
<feature type="transmembrane region" description="Helical" evidence="1">
    <location>
        <begin position="108"/>
        <end position="124"/>
    </location>
</feature>
<gene>
    <name evidence="2" type="ORF">OE229_14715</name>
</gene>
<feature type="transmembrane region" description="Helical" evidence="1">
    <location>
        <begin position="38"/>
        <end position="62"/>
    </location>
</feature>
<dbReference type="RefSeq" id="WP_262138655.1">
    <property type="nucleotide sequence ID" value="NZ_CP106879.1"/>
</dbReference>
<dbReference type="NCBIfam" id="NF038065">
    <property type="entry name" value="Pr6Pr"/>
    <property type="match status" value="1"/>
</dbReference>
<dbReference type="EMBL" id="CP106879">
    <property type="protein sequence ID" value="UYC80361.1"/>
    <property type="molecule type" value="Genomic_DNA"/>
</dbReference>
<feature type="transmembrane region" description="Helical" evidence="1">
    <location>
        <begin position="136"/>
        <end position="155"/>
    </location>
</feature>
<dbReference type="Proteomes" id="UP001062223">
    <property type="component" value="Chromosome"/>
</dbReference>
<evidence type="ECO:0000256" key="1">
    <source>
        <dbReference type="SAM" id="Phobius"/>
    </source>
</evidence>
<proteinExistence type="predicted"/>
<dbReference type="KEGG" id="cpoi:OE229_14715"/>
<keyword evidence="1" id="KW-1133">Transmembrane helix</keyword>
<protein>
    <submittedName>
        <fullName evidence="2">Pr6Pr family membrane protein</fullName>
    </submittedName>
</protein>
<keyword evidence="1" id="KW-0472">Membrane</keyword>
<dbReference type="InterPro" id="IPR049713">
    <property type="entry name" value="Pr6Pr-like"/>
</dbReference>
<keyword evidence="1" id="KW-0812">Transmembrane</keyword>
<feature type="transmembrane region" description="Helical" evidence="1">
    <location>
        <begin position="69"/>
        <end position="88"/>
    </location>
</feature>
<dbReference type="AlphaFoldDB" id="A0A9Q9T358"/>
<evidence type="ECO:0000313" key="2">
    <source>
        <dbReference type="EMBL" id="UYC80361.1"/>
    </source>
</evidence>
<accession>A0A9Q9T358</accession>
<name>A0A9Q9T358_9MICO</name>
<reference evidence="2" key="1">
    <citation type="submission" date="2022-09" db="EMBL/GenBank/DDBJ databases">
        <title>Taxonomy of Curtobacterium flaccumfaciens.</title>
        <authorList>
            <person name="Osdaghi E."/>
            <person name="Taghavi S.M."/>
            <person name="Hamidizade M."/>
            <person name="Abachi H."/>
            <person name="Fazliarab A."/>
            <person name="Baeyen S."/>
            <person name="Portier P."/>
            <person name="Van Vaerenbergh J."/>
            <person name="Jacques M.-A."/>
        </authorList>
    </citation>
    <scope>NUCLEOTIDE SEQUENCE</scope>
    <source>
        <strain evidence="2">AGQB46</strain>
    </source>
</reference>
<organism evidence="2 3">
    <name type="scientific">Curtobacterium poinsettiae</name>
    <dbReference type="NCBI Taxonomy" id="159612"/>
    <lineage>
        <taxon>Bacteria</taxon>
        <taxon>Bacillati</taxon>
        <taxon>Actinomycetota</taxon>
        <taxon>Actinomycetes</taxon>
        <taxon>Micrococcales</taxon>
        <taxon>Microbacteriaceae</taxon>
        <taxon>Curtobacterium</taxon>
    </lineage>
</organism>
<sequence length="202" mass="22157">MRTLVNSLRLIAVIAIVVAVVAQWLESSQTPTYSFWNFFGYFTIQSNLIVAVALAVTLVVAARRKRADLAVSVLRGAATVYIATTGIVYNTLLTGANVSASVPWSNDIVHKIIPVYAVLDWLLFSDRARLLLRHVWWSLLYPAVWTTVVLVRGATDGWVPYPFLDPAQGYGVVAIYVVGIAVSITLLGILVVGMSRLRLVQV</sequence>
<feature type="transmembrane region" description="Helical" evidence="1">
    <location>
        <begin position="167"/>
        <end position="192"/>
    </location>
</feature>
<feature type="transmembrane region" description="Helical" evidence="1">
    <location>
        <begin position="7"/>
        <end position="26"/>
    </location>
</feature>